<dbReference type="Proteomes" id="UP001150538">
    <property type="component" value="Unassembled WGS sequence"/>
</dbReference>
<protein>
    <submittedName>
        <fullName evidence="1">Uncharacterized protein</fullName>
    </submittedName>
</protein>
<name>A0A9W8A159_9FUNG</name>
<evidence type="ECO:0000313" key="2">
    <source>
        <dbReference type="Proteomes" id="UP001150538"/>
    </source>
</evidence>
<evidence type="ECO:0000313" key="1">
    <source>
        <dbReference type="EMBL" id="KAJ1917402.1"/>
    </source>
</evidence>
<gene>
    <name evidence="1" type="ORF">H4219_003213</name>
</gene>
<sequence>MDQPTTKSHYTTNPSYLVNDTLNWIKQIKEKAKFDDSHNLTCDFVAIKHFLVIYLISWYFDISDAYEHFTDNTITVDDYKKLFQSFNSFEVMHFIGLFSHDDGYFIKVCGTEPLTPQEFFHQRAEKINKMLAGQGNLDAQAKGELNALIAGYLYVLNQCIEFILDVRFGHNGNTSLTEKDIMKDILGFITSNVSMKILHLKSYYDNLFEDERRLLRGEFNGYFEKVFKACYGGGEKTLYEDIQTFNPESITNTNFGVGSVDLLLVHLASCLEVGHSARVIGSSF</sequence>
<keyword evidence="2" id="KW-1185">Reference proteome</keyword>
<organism evidence="1 2">
    <name type="scientific">Mycoemilia scoparia</name>
    <dbReference type="NCBI Taxonomy" id="417184"/>
    <lineage>
        <taxon>Eukaryota</taxon>
        <taxon>Fungi</taxon>
        <taxon>Fungi incertae sedis</taxon>
        <taxon>Zoopagomycota</taxon>
        <taxon>Kickxellomycotina</taxon>
        <taxon>Kickxellomycetes</taxon>
        <taxon>Kickxellales</taxon>
        <taxon>Kickxellaceae</taxon>
        <taxon>Mycoemilia</taxon>
    </lineage>
</organism>
<comment type="caution">
    <text evidence="1">The sequence shown here is derived from an EMBL/GenBank/DDBJ whole genome shotgun (WGS) entry which is preliminary data.</text>
</comment>
<accession>A0A9W8A159</accession>
<reference evidence="1" key="1">
    <citation type="submission" date="2022-07" db="EMBL/GenBank/DDBJ databases">
        <title>Phylogenomic reconstructions and comparative analyses of Kickxellomycotina fungi.</title>
        <authorList>
            <person name="Reynolds N.K."/>
            <person name="Stajich J.E."/>
            <person name="Barry K."/>
            <person name="Grigoriev I.V."/>
            <person name="Crous P."/>
            <person name="Smith M.E."/>
        </authorList>
    </citation>
    <scope>NUCLEOTIDE SEQUENCE</scope>
    <source>
        <strain evidence="1">NBRC 100468</strain>
    </source>
</reference>
<dbReference type="EMBL" id="JANBPU010000072">
    <property type="protein sequence ID" value="KAJ1917402.1"/>
    <property type="molecule type" value="Genomic_DNA"/>
</dbReference>
<dbReference type="AlphaFoldDB" id="A0A9W8A159"/>
<proteinExistence type="predicted"/>